<accession>A0ABU5TMR8</accession>
<dbReference type="InterPro" id="IPR027417">
    <property type="entry name" value="P-loop_NTPase"/>
</dbReference>
<dbReference type="GO" id="GO:0016787">
    <property type="term" value="F:hydrolase activity"/>
    <property type="evidence" value="ECO:0007669"/>
    <property type="project" value="UniProtKB-KW"/>
</dbReference>
<proteinExistence type="predicted"/>
<dbReference type="CDD" id="cd18793">
    <property type="entry name" value="SF2_C_SNF"/>
    <property type="match status" value="1"/>
</dbReference>
<dbReference type="Gene3D" id="3.40.50.300">
    <property type="entry name" value="P-loop containing nucleotide triphosphate hydrolases"/>
    <property type="match status" value="1"/>
</dbReference>
<keyword evidence="4" id="KW-0547">Nucleotide-binding</keyword>
<dbReference type="InterPro" id="IPR014001">
    <property type="entry name" value="Helicase_ATP-bd"/>
</dbReference>
<dbReference type="Gene3D" id="3.40.50.10810">
    <property type="entry name" value="Tandem AAA-ATPase domain"/>
    <property type="match status" value="1"/>
</dbReference>
<dbReference type="SMART" id="SM00487">
    <property type="entry name" value="DEXDc"/>
    <property type="match status" value="1"/>
</dbReference>
<keyword evidence="1 4" id="KW-0378">Hydrolase</keyword>
<dbReference type="PANTHER" id="PTHR45766">
    <property type="entry name" value="DNA ANNEALING HELICASE AND ENDONUCLEASE ZRANB3 FAMILY MEMBER"/>
    <property type="match status" value="1"/>
</dbReference>
<dbReference type="SUPFAM" id="SSF52540">
    <property type="entry name" value="P-loop containing nucleoside triphosphate hydrolases"/>
    <property type="match status" value="2"/>
</dbReference>
<dbReference type="InterPro" id="IPR001650">
    <property type="entry name" value="Helicase_C-like"/>
</dbReference>
<dbReference type="Pfam" id="PF00271">
    <property type="entry name" value="Helicase_C"/>
    <property type="match status" value="1"/>
</dbReference>
<organism evidence="4 5">
    <name type="scientific">Pseudanabaena galeata UHCC 0370</name>
    <dbReference type="NCBI Taxonomy" id="3110310"/>
    <lineage>
        <taxon>Bacteria</taxon>
        <taxon>Bacillati</taxon>
        <taxon>Cyanobacteriota</taxon>
        <taxon>Cyanophyceae</taxon>
        <taxon>Pseudanabaenales</taxon>
        <taxon>Pseudanabaenaceae</taxon>
        <taxon>Pseudanabaena</taxon>
    </lineage>
</organism>
<dbReference type="InterPro" id="IPR038718">
    <property type="entry name" value="SNF2-like_sf"/>
</dbReference>
<dbReference type="InterPro" id="IPR006935">
    <property type="entry name" value="Helicase/UvrB_N"/>
</dbReference>
<evidence type="ECO:0000259" key="3">
    <source>
        <dbReference type="PROSITE" id="PS51194"/>
    </source>
</evidence>
<feature type="domain" description="Helicase C-terminal" evidence="3">
    <location>
        <begin position="575"/>
        <end position="736"/>
    </location>
</feature>
<protein>
    <submittedName>
        <fullName evidence="4">DEAD/DEAH box helicase</fullName>
        <ecNumber evidence="4">3.6.4.-</ecNumber>
    </submittedName>
</protein>
<comment type="caution">
    <text evidence="4">The sequence shown here is derived from an EMBL/GenBank/DDBJ whole genome shotgun (WGS) entry which is preliminary data.</text>
</comment>
<name>A0ABU5TMR8_9CYAN</name>
<evidence type="ECO:0000256" key="1">
    <source>
        <dbReference type="ARBA" id="ARBA00022801"/>
    </source>
</evidence>
<dbReference type="Proteomes" id="UP001301388">
    <property type="component" value="Unassembled WGS sequence"/>
</dbReference>
<sequence>MTYKLFEIPSESGSHADIVWADLDNPDRDAFTHIAYAIETSDSESNVRERRGIRFEKLRDFDKIQEKSPYLLTKLNQGKSYEVGESILDSEKINKKSQIRTVLRLGALELLANIYSGRITASDKDPFPHQLALQQYVKSHESSVKRILIADEVGLGKTIEVGLILRDKLITQKDNLRCLYLTSGGLRRDVEQKLRSVMKDAGEEDVISVVDSFSEYGKSIPTKGIRIASMHAARLYLDNRSKQDLKEDVRPNIVIIDECHHCASNGDLSIIPIDGDPETTQAYKAAHQIITGKFWKDSEPPELVILMSATPFRSSNQFTNLLRLLTHQVTVENAYIQGIDQRKLLESISGANSPVSVIWRQQDEIRNWSDKRLFPNLKIVRPHREGDTILEKPDEAYLETLKKIKKTVQRIYRNHGDSFGGFQTADLETRLTSSSLAGACWLFRWCVRHHAKWQSERVYTQDQSPAISKLRELIREISKCLAAFDERRDAKSGYAAEVLFPSDSNFSFESTHLREGSIPRLYEFQKKLLEGSRSVRTKTLEEDDTNLVATSDEILELTNLALAILSSGRSVENAKLNWLRAMLDNHPDSRFLVFTDILQTTSIITANFPKQSLVLTGSMSSQDRATVVQGFYDLNKNYRILVATSAADEGLDFQVANKVVHWDLSPDPAILMQRNGRVARLGQTSDVTAYYLILEGTLAEKRDSALLKRLESAGINDPRMQEKIFGQLDSKQKEKITNAIKDHGVEVGTIDQVIITARQNSNVMETELRKLSEHERLQPQWVIDRDKLYERLIKWQSLDVASYDIYKHQIKFKDQEWDRPVFGEEKTEMEKAIAKVLRIRSSRGVQERYIHDPKPQEKDWTKLIFDPEFGLFSQVKDIHGLAGLLPWDVPPRDSKVRQHRANRSKDLIGSLSESLARQPKADFMAISVQTIREFMPEIPKFSYMLFATHPLRELEISNGANPAKYLTYYLFDNDFNQPINLNGASAVEVHKMICFLEDQAQREQPIVSSERIADSKIASKGISEWLSQSVKLGSSSFLSKSMSYFVPVPVALISIVDDPDTVILENGENEIQEKFHELADQWTQDVEGMSSTVEMSKHPIYQEIINMGKSVIPFILQDLTQNPLYWLTALRQITQENPVQPEHKGKIKLMAEDWLNWGKKQGYVA</sequence>
<gene>
    <name evidence="4" type="ORF">VB774_17385</name>
</gene>
<keyword evidence="4" id="KW-0067">ATP-binding</keyword>
<evidence type="ECO:0000259" key="2">
    <source>
        <dbReference type="PROSITE" id="PS51192"/>
    </source>
</evidence>
<dbReference type="RefSeq" id="WP_323262634.1">
    <property type="nucleotide sequence ID" value="NZ_JAYGIE010000089.1"/>
</dbReference>
<dbReference type="PROSITE" id="PS51194">
    <property type="entry name" value="HELICASE_CTER"/>
    <property type="match status" value="1"/>
</dbReference>
<dbReference type="PANTHER" id="PTHR45766:SF6">
    <property type="entry name" value="SWI_SNF-RELATED MATRIX-ASSOCIATED ACTIN-DEPENDENT REGULATOR OF CHROMATIN SUBFAMILY A-LIKE PROTEIN 1"/>
    <property type="match status" value="1"/>
</dbReference>
<keyword evidence="4" id="KW-0347">Helicase</keyword>
<dbReference type="EC" id="3.6.4.-" evidence="4"/>
<dbReference type="SMART" id="SM00490">
    <property type="entry name" value="HELICc"/>
    <property type="match status" value="1"/>
</dbReference>
<evidence type="ECO:0000313" key="5">
    <source>
        <dbReference type="Proteomes" id="UP001301388"/>
    </source>
</evidence>
<keyword evidence="5" id="KW-1185">Reference proteome</keyword>
<evidence type="ECO:0000313" key="4">
    <source>
        <dbReference type="EMBL" id="MEA5479397.1"/>
    </source>
</evidence>
<feature type="domain" description="Helicase ATP-binding" evidence="2">
    <location>
        <begin position="138"/>
        <end position="329"/>
    </location>
</feature>
<dbReference type="PROSITE" id="PS51192">
    <property type="entry name" value="HELICASE_ATP_BIND_1"/>
    <property type="match status" value="1"/>
</dbReference>
<dbReference type="GO" id="GO:0004386">
    <property type="term" value="F:helicase activity"/>
    <property type="evidence" value="ECO:0007669"/>
    <property type="project" value="UniProtKB-KW"/>
</dbReference>
<dbReference type="EMBL" id="JAYGIE010000089">
    <property type="protein sequence ID" value="MEA5479397.1"/>
    <property type="molecule type" value="Genomic_DNA"/>
</dbReference>
<dbReference type="Pfam" id="PF04851">
    <property type="entry name" value="ResIII"/>
    <property type="match status" value="1"/>
</dbReference>
<dbReference type="InterPro" id="IPR049730">
    <property type="entry name" value="SNF2/RAD54-like_C"/>
</dbReference>
<reference evidence="4 5" key="1">
    <citation type="submission" date="2023-12" db="EMBL/GenBank/DDBJ databases">
        <title>Baltic Sea Cyanobacteria.</title>
        <authorList>
            <person name="Delbaje E."/>
            <person name="Fewer D.P."/>
            <person name="Shishido T.K."/>
        </authorList>
    </citation>
    <scope>NUCLEOTIDE SEQUENCE [LARGE SCALE GENOMIC DNA]</scope>
    <source>
        <strain evidence="4 5">UHCC 0370</strain>
    </source>
</reference>